<sequence length="239" mass="26871">MTDVISGTRSGMSWYPLSTSGEVERFTQATLDGLREWALDHLTQPLDEIGREGPVCPYVGPAMRRDLIWVGRVAGARPWPPYVRLVIEDALELFPRLDPESGGSAVLRCLVTAVPQLRDYALIDELHAELKTRFVERGLMLGQFYPGCKEPGLWNKDYHPLDAPIPMLVVRTMMATDFPFLLSRPEWMSAYVKKFAPGLPAHVREVVVGRLMASTNGEVPEYHLDVRPPEPVGAGRRHR</sequence>
<proteinExistence type="predicted"/>
<evidence type="ECO:0000259" key="1">
    <source>
        <dbReference type="Pfam" id="PF21780"/>
    </source>
</evidence>
<keyword evidence="3" id="KW-1185">Reference proteome</keyword>
<dbReference type="EMBL" id="QGTL01000003">
    <property type="protein sequence ID" value="PWV77469.1"/>
    <property type="molecule type" value="Genomic_DNA"/>
</dbReference>
<comment type="caution">
    <text evidence="2">The sequence shown here is derived from an EMBL/GenBank/DDBJ whole genome shotgun (WGS) entry which is preliminary data.</text>
</comment>
<organism evidence="2 3">
    <name type="scientific">Nocardia neocaledoniensis</name>
    <dbReference type="NCBI Taxonomy" id="236511"/>
    <lineage>
        <taxon>Bacteria</taxon>
        <taxon>Bacillati</taxon>
        <taxon>Actinomycetota</taxon>
        <taxon>Actinomycetes</taxon>
        <taxon>Mycobacteriales</taxon>
        <taxon>Nocardiaceae</taxon>
        <taxon>Nocardia</taxon>
    </lineage>
</organism>
<evidence type="ECO:0000313" key="3">
    <source>
        <dbReference type="Proteomes" id="UP000246410"/>
    </source>
</evidence>
<evidence type="ECO:0000313" key="2">
    <source>
        <dbReference type="EMBL" id="PWV77469.1"/>
    </source>
</evidence>
<gene>
    <name evidence="2" type="ORF">DFR69_10365</name>
</gene>
<dbReference type="Proteomes" id="UP000246410">
    <property type="component" value="Unassembled WGS sequence"/>
</dbReference>
<name>A0A317NQ79_9NOCA</name>
<dbReference type="InterPro" id="IPR049240">
    <property type="entry name" value="DUF6875"/>
</dbReference>
<dbReference type="Pfam" id="PF21780">
    <property type="entry name" value="DUF6875"/>
    <property type="match status" value="1"/>
</dbReference>
<dbReference type="AlphaFoldDB" id="A0A317NQ79"/>
<reference evidence="2 3" key="1">
    <citation type="submission" date="2018-05" db="EMBL/GenBank/DDBJ databases">
        <title>Genomic Encyclopedia of Type Strains, Phase IV (KMG-IV): sequencing the most valuable type-strain genomes for metagenomic binning, comparative biology and taxonomic classification.</title>
        <authorList>
            <person name="Goeker M."/>
        </authorList>
    </citation>
    <scope>NUCLEOTIDE SEQUENCE [LARGE SCALE GENOMIC DNA]</scope>
    <source>
        <strain evidence="2 3">DSM 44717</strain>
    </source>
</reference>
<accession>A0A317NQ79</accession>
<protein>
    <recommendedName>
        <fullName evidence="1">DUF6875 domain-containing protein</fullName>
    </recommendedName>
</protein>
<feature type="domain" description="DUF6875" evidence="1">
    <location>
        <begin position="34"/>
        <end position="205"/>
    </location>
</feature>